<dbReference type="GO" id="GO:0004527">
    <property type="term" value="F:exonuclease activity"/>
    <property type="evidence" value="ECO:0007669"/>
    <property type="project" value="UniProtKB-KW"/>
</dbReference>
<dbReference type="InterPro" id="IPR000212">
    <property type="entry name" value="DNA_helicase_UvrD/REP"/>
</dbReference>
<protein>
    <recommendedName>
        <fullName evidence="13">DNA 3'-5' helicase</fullName>
        <ecNumber evidence="13">5.6.2.4</ecNumber>
    </recommendedName>
</protein>
<keyword evidence="11" id="KW-0413">Isomerase</keyword>
<evidence type="ECO:0000256" key="14">
    <source>
        <dbReference type="ARBA" id="ARBA00048988"/>
    </source>
</evidence>
<keyword evidence="9" id="KW-0238">DNA-binding</keyword>
<evidence type="ECO:0000256" key="7">
    <source>
        <dbReference type="ARBA" id="ARBA00022839"/>
    </source>
</evidence>
<dbReference type="PROSITE" id="PS51217">
    <property type="entry name" value="UVRD_HELICASE_CTER"/>
    <property type="match status" value="1"/>
</dbReference>
<dbReference type="SUPFAM" id="SSF52980">
    <property type="entry name" value="Restriction endonuclease-like"/>
    <property type="match status" value="1"/>
</dbReference>
<comment type="catalytic activity">
    <reaction evidence="12">
        <text>Couples ATP hydrolysis with the unwinding of duplex DNA by translocating in the 3'-5' direction.</text>
        <dbReference type="EC" id="5.6.2.4"/>
    </reaction>
</comment>
<dbReference type="InterPro" id="IPR013986">
    <property type="entry name" value="DExx_box_DNA_helicase_dom_sf"/>
</dbReference>
<dbReference type="Proteomes" id="UP000252355">
    <property type="component" value="Unassembled WGS sequence"/>
</dbReference>
<dbReference type="Pfam" id="PF12705">
    <property type="entry name" value="PDDEXK_1"/>
    <property type="match status" value="1"/>
</dbReference>
<keyword evidence="8 15" id="KW-0067">ATP-binding</keyword>
<proteinExistence type="inferred from homology"/>
<dbReference type="EMBL" id="QOQW01000010">
    <property type="protein sequence ID" value="RCK79886.1"/>
    <property type="molecule type" value="Genomic_DNA"/>
</dbReference>
<evidence type="ECO:0000256" key="13">
    <source>
        <dbReference type="ARBA" id="ARBA00034808"/>
    </source>
</evidence>
<name>A0A367ZPC4_9BACT</name>
<dbReference type="InterPro" id="IPR038726">
    <property type="entry name" value="PDDEXK_AddAB-type"/>
</dbReference>
<evidence type="ECO:0000256" key="5">
    <source>
        <dbReference type="ARBA" id="ARBA00022801"/>
    </source>
</evidence>
<dbReference type="Pfam" id="PF00580">
    <property type="entry name" value="UvrD-helicase"/>
    <property type="match status" value="1"/>
</dbReference>
<evidence type="ECO:0000256" key="3">
    <source>
        <dbReference type="ARBA" id="ARBA00022741"/>
    </source>
</evidence>
<evidence type="ECO:0000256" key="4">
    <source>
        <dbReference type="ARBA" id="ARBA00022763"/>
    </source>
</evidence>
<evidence type="ECO:0000313" key="19">
    <source>
        <dbReference type="EMBL" id="RCK79886.1"/>
    </source>
</evidence>
<keyword evidence="10" id="KW-0234">DNA repair</keyword>
<dbReference type="Gene3D" id="1.10.486.10">
    <property type="entry name" value="PCRA, domain 4"/>
    <property type="match status" value="1"/>
</dbReference>
<dbReference type="PANTHER" id="PTHR11070">
    <property type="entry name" value="UVRD / RECB / PCRA DNA HELICASE FAMILY MEMBER"/>
    <property type="match status" value="1"/>
</dbReference>
<dbReference type="GO" id="GO:0043138">
    <property type="term" value="F:3'-5' DNA helicase activity"/>
    <property type="evidence" value="ECO:0007669"/>
    <property type="project" value="UniProtKB-EC"/>
</dbReference>
<keyword evidence="2" id="KW-0540">Nuclease</keyword>
<dbReference type="InterPro" id="IPR014017">
    <property type="entry name" value="DNA_helicase_UvrD-like_C"/>
</dbReference>
<dbReference type="GO" id="GO:0005524">
    <property type="term" value="F:ATP binding"/>
    <property type="evidence" value="ECO:0007669"/>
    <property type="project" value="UniProtKB-UniRule"/>
</dbReference>
<evidence type="ECO:0000259" key="17">
    <source>
        <dbReference type="PROSITE" id="PS51198"/>
    </source>
</evidence>
<gene>
    <name evidence="19" type="ORF">OZSIB_4040</name>
</gene>
<dbReference type="InterPro" id="IPR014016">
    <property type="entry name" value="UvrD-like_ATP-bd"/>
</dbReference>
<keyword evidence="3 15" id="KW-0547">Nucleotide-binding</keyword>
<dbReference type="Pfam" id="PF13361">
    <property type="entry name" value="UvrD_C"/>
    <property type="match status" value="2"/>
</dbReference>
<feature type="compositionally biased region" description="Basic and acidic residues" evidence="16">
    <location>
        <begin position="486"/>
        <end position="501"/>
    </location>
</feature>
<feature type="region of interest" description="Disordered" evidence="16">
    <location>
        <begin position="473"/>
        <end position="501"/>
    </location>
</feature>
<evidence type="ECO:0000313" key="20">
    <source>
        <dbReference type="Proteomes" id="UP000252355"/>
    </source>
</evidence>
<dbReference type="InterPro" id="IPR011335">
    <property type="entry name" value="Restrct_endonuc-II-like"/>
</dbReference>
<comment type="catalytic activity">
    <reaction evidence="14">
        <text>ATP + H2O = ADP + phosphate + H(+)</text>
        <dbReference type="Rhea" id="RHEA:13065"/>
        <dbReference type="ChEBI" id="CHEBI:15377"/>
        <dbReference type="ChEBI" id="CHEBI:15378"/>
        <dbReference type="ChEBI" id="CHEBI:30616"/>
        <dbReference type="ChEBI" id="CHEBI:43474"/>
        <dbReference type="ChEBI" id="CHEBI:456216"/>
        <dbReference type="EC" id="5.6.2.4"/>
    </reaction>
</comment>
<dbReference type="EC" id="5.6.2.4" evidence="13"/>
<dbReference type="AlphaFoldDB" id="A0A367ZPC4"/>
<evidence type="ECO:0000256" key="12">
    <source>
        <dbReference type="ARBA" id="ARBA00034617"/>
    </source>
</evidence>
<accession>A0A367ZPC4</accession>
<dbReference type="InterPro" id="IPR011604">
    <property type="entry name" value="PDDEXK-like_dom_sf"/>
</dbReference>
<reference evidence="19 20" key="1">
    <citation type="submission" date="2018-05" db="EMBL/GenBank/DDBJ databases">
        <title>A metagenomic window into the 2 km-deep terrestrial subsurface aquifer revealed taxonomically and functionally diverse microbial community comprising novel uncultured bacterial lineages.</title>
        <authorList>
            <person name="Kadnikov V.V."/>
            <person name="Mardanov A.V."/>
            <person name="Beletsky A.V."/>
            <person name="Banks D."/>
            <person name="Pimenov N.V."/>
            <person name="Frank Y.A."/>
            <person name="Karnachuk O.V."/>
            <person name="Ravin N.V."/>
        </authorList>
    </citation>
    <scope>NUCLEOTIDE SEQUENCE [LARGE SCALE GENOMIC DNA]</scope>
    <source>
        <strain evidence="19">BY5</strain>
    </source>
</reference>
<keyword evidence="5 15" id="KW-0378">Hydrolase</keyword>
<keyword evidence="7" id="KW-0269">Exonuclease</keyword>
<comment type="similarity">
    <text evidence="1">Belongs to the helicase family. UvrD subfamily.</text>
</comment>
<keyword evidence="6 15" id="KW-0347">Helicase</keyword>
<evidence type="ECO:0000256" key="10">
    <source>
        <dbReference type="ARBA" id="ARBA00023204"/>
    </source>
</evidence>
<evidence type="ECO:0000256" key="6">
    <source>
        <dbReference type="ARBA" id="ARBA00022806"/>
    </source>
</evidence>
<evidence type="ECO:0000256" key="2">
    <source>
        <dbReference type="ARBA" id="ARBA00022722"/>
    </source>
</evidence>
<dbReference type="Gene3D" id="3.90.320.10">
    <property type="match status" value="1"/>
</dbReference>
<organism evidence="19 20">
    <name type="scientific">Candidatus Ozemobacter sibiricus</name>
    <dbReference type="NCBI Taxonomy" id="2268124"/>
    <lineage>
        <taxon>Bacteria</taxon>
        <taxon>Candidatus Ozemobacteria</taxon>
        <taxon>Candidatus Ozemobacterales</taxon>
        <taxon>Candidatus Ozemobacteraceae</taxon>
        <taxon>Candidatus Ozemobacter</taxon>
    </lineage>
</organism>
<feature type="domain" description="UvrD-like helicase C-terminal" evidence="18">
    <location>
        <begin position="306"/>
        <end position="637"/>
    </location>
</feature>
<dbReference type="Gene3D" id="3.40.50.300">
    <property type="entry name" value="P-loop containing nucleotide triphosphate hydrolases"/>
    <property type="match status" value="3"/>
</dbReference>
<feature type="binding site" evidence="15">
    <location>
        <begin position="21"/>
        <end position="28"/>
    </location>
    <ligand>
        <name>ATP</name>
        <dbReference type="ChEBI" id="CHEBI:30616"/>
    </ligand>
</feature>
<dbReference type="SUPFAM" id="SSF52540">
    <property type="entry name" value="P-loop containing nucleoside triphosphate hydrolases"/>
    <property type="match status" value="1"/>
</dbReference>
<sequence>MTADQRAAIEAPPMGRLKIVAGAGSGKTEVLTRRIAALLEQGVPPRDLVAVTYTRKAAAELKQRLVAKRGLSPRLFHEMQVNTFHGFLGWLLRRDPFAAGLDGSDATVAETARQLLLEEVREAFEAAFAERLTSSAEGFDPPEAQALVREFPRALGRIRRFLLGPADFQAEVRRAAAARGVPLTATEQRVLDWLHRFYAMYLNALQERHLMDFDEILLRGEALVREWQETGSGAGPRVFLIDEFQDNNREQLRIVERILAGRDGHLTVVGDFRQSIYRFQGAEVSTFVDFRGTREIVLRENFRSCQEVVELANAAIAPGLPAGLPAEQREQISHLGPSARPQPVACLLTGSENPRDQAAAIAELIKRLVAGGLRVVKTGRPLAFGDVAVIVPSIRRLPASFEDAFLERGVPYQMTGGLGFYDRCEIAELVAFLRLLVNPYHDHSLVKILSGPLFGLTDAELADLALDEPPDLADEPIAPSAGAEKGMVREGRRSAGRKTSDGEREPLWVRLERRRRQAPERLPERAHRFARFFAELRTCSLTMGVLDLVYHLIEEAGFREYAAAQANDLRRRRLENNLAKFIAVVRGFEQSGVFTTLRDFLAWHDRVLGSDIEEEEAGLGLDDRGAVKIMTIHKAKGLEFPLVILPDLKRRPYRADHRIGFSREEGLLVRPAKGTAAHPPWETYQEREKAATEAEDLRKLYVAFTRAEELLVVTGHERRSVDSQEPLAFVRSWIEAHPTAGQIRDLEDVSGLAEAWLTAGACPAAEAPAAPVPPDLPALVAALAAVRTFLEQPAPAVKRRQGREEVFSLADLERYEQCPRRYFFGRQHLAPLVSPAPVPREVGWFFPPVDETGRAEPSAPAGGPMSAAPSHAPSAREVAACVGNLVHQTLRLFHQPRGDSANRPSVTALLERLVPLHGAVGQLARPRAAALLEAYARSPLAVATAWLVEAEVNLRLVAPSGPFLVRGFIDRVDRDGPHTRLIDYKTHPFHAEAHALYARQMALYLAAARHGILGDRGVLSFPEACVAYLTPQGVDLRPVDPDTVQFEAWAITLVEAIRREKTWPPGLVAPCADCGFLVLCQKPETGQAPR</sequence>
<keyword evidence="4" id="KW-0227">DNA damage</keyword>
<evidence type="ECO:0000256" key="15">
    <source>
        <dbReference type="PROSITE-ProRule" id="PRU00560"/>
    </source>
</evidence>
<feature type="domain" description="UvrD-like helicase ATP-binding" evidence="17">
    <location>
        <begin position="1"/>
        <end position="305"/>
    </location>
</feature>
<dbReference type="GO" id="GO:0000725">
    <property type="term" value="P:recombinational repair"/>
    <property type="evidence" value="ECO:0007669"/>
    <property type="project" value="TreeGrafter"/>
</dbReference>
<dbReference type="Gene3D" id="1.10.10.160">
    <property type="match status" value="1"/>
</dbReference>
<evidence type="ECO:0000259" key="18">
    <source>
        <dbReference type="PROSITE" id="PS51217"/>
    </source>
</evidence>
<dbReference type="PANTHER" id="PTHR11070:SF2">
    <property type="entry name" value="ATP-DEPENDENT DNA HELICASE SRS2"/>
    <property type="match status" value="1"/>
</dbReference>
<dbReference type="GO" id="GO:0003677">
    <property type="term" value="F:DNA binding"/>
    <property type="evidence" value="ECO:0007669"/>
    <property type="project" value="UniProtKB-KW"/>
</dbReference>
<evidence type="ECO:0000256" key="16">
    <source>
        <dbReference type="SAM" id="MobiDB-lite"/>
    </source>
</evidence>
<evidence type="ECO:0000256" key="1">
    <source>
        <dbReference type="ARBA" id="ARBA00009922"/>
    </source>
</evidence>
<dbReference type="InterPro" id="IPR027417">
    <property type="entry name" value="P-loop_NTPase"/>
</dbReference>
<comment type="caution">
    <text evidence="19">The sequence shown here is derived from an EMBL/GenBank/DDBJ whole genome shotgun (WGS) entry which is preliminary data.</text>
</comment>
<evidence type="ECO:0000256" key="11">
    <source>
        <dbReference type="ARBA" id="ARBA00023235"/>
    </source>
</evidence>
<dbReference type="CDD" id="cd17932">
    <property type="entry name" value="DEXQc_UvrD"/>
    <property type="match status" value="1"/>
</dbReference>
<evidence type="ECO:0000256" key="9">
    <source>
        <dbReference type="ARBA" id="ARBA00023125"/>
    </source>
</evidence>
<dbReference type="PROSITE" id="PS51198">
    <property type="entry name" value="UVRD_HELICASE_ATP_BIND"/>
    <property type="match status" value="1"/>
</dbReference>
<evidence type="ECO:0000256" key="8">
    <source>
        <dbReference type="ARBA" id="ARBA00022840"/>
    </source>
</evidence>